<reference evidence="4 5" key="2">
    <citation type="submission" date="2014-03" db="EMBL/GenBank/DDBJ databases">
        <title>Draft Genome Sequences of Four Burkholderia Strains.</title>
        <authorList>
            <person name="Liu X.Y."/>
            <person name="Li C.X."/>
            <person name="Xu J.H."/>
        </authorList>
    </citation>
    <scope>NUCLEOTIDE SEQUENCE [LARGE SCALE GENOMIC DNA]</scope>
    <source>
        <strain evidence="4 5">R27</strain>
    </source>
</reference>
<dbReference type="EMBL" id="JFHE01000049">
    <property type="protein sequence ID" value="KDR26804.1"/>
    <property type="molecule type" value="Genomic_DNA"/>
</dbReference>
<evidence type="ECO:0000313" key="5">
    <source>
        <dbReference type="Proteomes" id="UP000027439"/>
    </source>
</evidence>
<proteinExistence type="predicted"/>
<dbReference type="Proteomes" id="UP000597138">
    <property type="component" value="Unassembled WGS sequence"/>
</dbReference>
<feature type="domain" description="Sodium symporter small subunit" evidence="2">
    <location>
        <begin position="27"/>
        <end position="99"/>
    </location>
</feature>
<feature type="transmembrane region" description="Helical" evidence="1">
    <location>
        <begin position="71"/>
        <end position="92"/>
    </location>
</feature>
<organism evidence="4 5">
    <name type="scientific">Caballeronia grimmiae</name>
    <dbReference type="NCBI Taxonomy" id="1071679"/>
    <lineage>
        <taxon>Bacteria</taxon>
        <taxon>Pseudomonadati</taxon>
        <taxon>Pseudomonadota</taxon>
        <taxon>Betaproteobacteria</taxon>
        <taxon>Burkholderiales</taxon>
        <taxon>Burkholderiaceae</taxon>
        <taxon>Caballeronia</taxon>
    </lineage>
</organism>
<dbReference type="RefSeq" id="WP_035970063.1">
    <property type="nucleotide sequence ID" value="NZ_BMEG01000001.1"/>
</dbReference>
<evidence type="ECO:0000313" key="4">
    <source>
        <dbReference type="EMBL" id="KDR26804.1"/>
    </source>
</evidence>
<reference evidence="6" key="3">
    <citation type="journal article" date="2019" name="Int. J. Syst. Evol. Microbiol.">
        <title>The Global Catalogue of Microorganisms (GCM) 10K type strain sequencing project: providing services to taxonomists for standard genome sequencing and annotation.</title>
        <authorList>
            <consortium name="The Broad Institute Genomics Platform"/>
            <consortium name="The Broad Institute Genome Sequencing Center for Infectious Disease"/>
            <person name="Wu L."/>
            <person name="Ma J."/>
        </authorList>
    </citation>
    <scope>NUCLEOTIDE SEQUENCE [LARGE SCALE GENOMIC DNA]</scope>
    <source>
        <strain evidence="6">CGMCC 1.11013</strain>
    </source>
</reference>
<feature type="transmembrane region" description="Helical" evidence="1">
    <location>
        <begin position="33"/>
        <end position="56"/>
    </location>
</feature>
<evidence type="ECO:0000256" key="1">
    <source>
        <dbReference type="SAM" id="Phobius"/>
    </source>
</evidence>
<keyword evidence="1" id="KW-0472">Membrane</keyword>
<keyword evidence="1" id="KW-1133">Transmembrane helix</keyword>
<dbReference type="eggNOG" id="COG4327">
    <property type="taxonomic scope" value="Bacteria"/>
</dbReference>
<dbReference type="InterPro" id="IPR019886">
    <property type="entry name" value="Na_symporter_ssu"/>
</dbReference>
<gene>
    <name evidence="4" type="ORF">BG57_24245</name>
    <name evidence="3" type="ORF">GCM10010985_04600</name>
</gene>
<dbReference type="STRING" id="1071679.BG57_24245"/>
<evidence type="ECO:0000259" key="2">
    <source>
        <dbReference type="Pfam" id="PF13937"/>
    </source>
</evidence>
<evidence type="ECO:0000313" key="6">
    <source>
        <dbReference type="Proteomes" id="UP000597138"/>
    </source>
</evidence>
<dbReference type="EMBL" id="BMEG01000001">
    <property type="protein sequence ID" value="GGD53957.1"/>
    <property type="molecule type" value="Genomic_DNA"/>
</dbReference>
<dbReference type="AlphaFoldDB" id="A0A069NGI5"/>
<dbReference type="OrthoDB" id="9797746at2"/>
<keyword evidence="6" id="KW-1185">Reference proteome</keyword>
<reference evidence="3" key="1">
    <citation type="journal article" date="2014" name="Int. J. Syst. Evol. Microbiol.">
        <title>Complete genome of a new Firmicutes species belonging to the dominant human colonic microbiota ('Ruminococcus bicirculans') reveals two chromosomes and a selective capacity to utilize plant glucans.</title>
        <authorList>
            <consortium name="NISC Comparative Sequencing Program"/>
            <person name="Wegmann U."/>
            <person name="Louis P."/>
            <person name="Goesmann A."/>
            <person name="Henrissat B."/>
            <person name="Duncan S.H."/>
            <person name="Flint H.J."/>
        </authorList>
    </citation>
    <scope>NUCLEOTIDE SEQUENCE</scope>
    <source>
        <strain evidence="3">CGMCC 1.11013</strain>
    </source>
</reference>
<dbReference type="NCBIfam" id="TIGR03647">
    <property type="entry name" value="Na_symport_sm"/>
    <property type="match status" value="1"/>
</dbReference>
<protein>
    <submittedName>
        <fullName evidence="4">Membrane protein</fullName>
    </submittedName>
</protein>
<dbReference type="Proteomes" id="UP000027439">
    <property type="component" value="Unassembled WGS sequence"/>
</dbReference>
<dbReference type="Pfam" id="PF13937">
    <property type="entry name" value="DUF4212"/>
    <property type="match status" value="1"/>
</dbReference>
<evidence type="ECO:0000313" key="3">
    <source>
        <dbReference type="EMBL" id="GGD53957.1"/>
    </source>
</evidence>
<accession>A0A069NGI5</accession>
<keyword evidence="1" id="KW-0812">Transmembrane</keyword>
<name>A0A069NGI5_9BURK</name>
<reference evidence="3" key="4">
    <citation type="submission" date="2024-05" db="EMBL/GenBank/DDBJ databases">
        <authorList>
            <person name="Sun Q."/>
            <person name="Zhou Y."/>
        </authorList>
    </citation>
    <scope>NUCLEOTIDE SEQUENCE</scope>
    <source>
        <strain evidence="3">CGMCC 1.11013</strain>
    </source>
</reference>
<comment type="caution">
    <text evidence="4">The sequence shown here is derived from an EMBL/GenBank/DDBJ whole genome shotgun (WGS) entry which is preliminary data.</text>
</comment>
<sequence>MATPHADTLNSTLAPPPPVPAAMARAHRAYWRFNVALIAVLMTVGFVVSFGVPLFAQRLQHVRIAGFPLPFYFGAQGAILVYVTLIVIYIVLMQIADARLARAVAIAGDDVSANFAANVAESPPDDPVR</sequence>